<reference evidence="5 6" key="1">
    <citation type="journal article" date="2021" name="Commun. Biol.">
        <title>The genome of Shorea leprosula (Dipterocarpaceae) highlights the ecological relevance of drought in aseasonal tropical rainforests.</title>
        <authorList>
            <person name="Ng K.K.S."/>
            <person name="Kobayashi M.J."/>
            <person name="Fawcett J.A."/>
            <person name="Hatakeyama M."/>
            <person name="Paape T."/>
            <person name="Ng C.H."/>
            <person name="Ang C.C."/>
            <person name="Tnah L.H."/>
            <person name="Lee C.T."/>
            <person name="Nishiyama T."/>
            <person name="Sese J."/>
            <person name="O'Brien M.J."/>
            <person name="Copetti D."/>
            <person name="Mohd Noor M.I."/>
            <person name="Ong R.C."/>
            <person name="Putra M."/>
            <person name="Sireger I.Z."/>
            <person name="Indrioko S."/>
            <person name="Kosugi Y."/>
            <person name="Izuno A."/>
            <person name="Isagi Y."/>
            <person name="Lee S.L."/>
            <person name="Shimizu K.K."/>
        </authorList>
    </citation>
    <scope>NUCLEOTIDE SEQUENCE [LARGE SCALE GENOMIC DNA]</scope>
    <source>
        <strain evidence="5">214</strain>
    </source>
</reference>
<dbReference type="GO" id="GO:0003676">
    <property type="term" value="F:nucleic acid binding"/>
    <property type="evidence" value="ECO:0007669"/>
    <property type="project" value="InterPro"/>
</dbReference>
<keyword evidence="2" id="KW-0175">Coiled coil</keyword>
<dbReference type="GO" id="GO:0008270">
    <property type="term" value="F:zinc ion binding"/>
    <property type="evidence" value="ECO:0007669"/>
    <property type="project" value="UniProtKB-KW"/>
</dbReference>
<keyword evidence="1" id="KW-0479">Metal-binding</keyword>
<organism evidence="5 6">
    <name type="scientific">Rubroshorea leprosula</name>
    <dbReference type="NCBI Taxonomy" id="152421"/>
    <lineage>
        <taxon>Eukaryota</taxon>
        <taxon>Viridiplantae</taxon>
        <taxon>Streptophyta</taxon>
        <taxon>Embryophyta</taxon>
        <taxon>Tracheophyta</taxon>
        <taxon>Spermatophyta</taxon>
        <taxon>Magnoliopsida</taxon>
        <taxon>eudicotyledons</taxon>
        <taxon>Gunneridae</taxon>
        <taxon>Pentapetalae</taxon>
        <taxon>rosids</taxon>
        <taxon>malvids</taxon>
        <taxon>Malvales</taxon>
        <taxon>Dipterocarpaceae</taxon>
        <taxon>Rubroshorea</taxon>
    </lineage>
</organism>
<accession>A0AAV5MIZ6</accession>
<dbReference type="AlphaFoldDB" id="A0AAV5MIZ6"/>
<keyword evidence="1" id="KW-0862">Zinc</keyword>
<dbReference type="InterPro" id="IPR001878">
    <property type="entry name" value="Znf_CCHC"/>
</dbReference>
<feature type="coiled-coil region" evidence="2">
    <location>
        <begin position="173"/>
        <end position="272"/>
    </location>
</feature>
<evidence type="ECO:0000256" key="1">
    <source>
        <dbReference type="PROSITE-ProRule" id="PRU00047"/>
    </source>
</evidence>
<evidence type="ECO:0000256" key="2">
    <source>
        <dbReference type="SAM" id="Coils"/>
    </source>
</evidence>
<keyword evidence="6" id="KW-1185">Reference proteome</keyword>
<evidence type="ECO:0000313" key="5">
    <source>
        <dbReference type="EMBL" id="GKV49876.1"/>
    </source>
</evidence>
<name>A0AAV5MIZ6_9ROSI</name>
<dbReference type="EMBL" id="BPVZ01000324">
    <property type="protein sequence ID" value="GKV49876.1"/>
    <property type="molecule type" value="Genomic_DNA"/>
</dbReference>
<sequence length="401" mass="45353">MAMKDYDNEEENKKKKTIALKATQHNESEEEGDSDEDIAILTKKFKKFLKKKNFKKQGGLKRNNKNDRYKGDSNKKDGIICYHCKKPGHVKFKCPFGNEKSLKVKEKKSKKALVTTWSDDSSDKESSDFKVANLCLMAREEDTQEVSSKSIPNDEFNSLEELPVAFDEFYEESRKMSAKNASLKNTIASLLNEKEGLQNALTKATLKKEEVQKSFDDLFFENALLKKNDLHKIVESLKNDNTNLKKVLDTQSESLENERNTLISKCNELEKKNGDLSNTVSKLIEGSSKLQTILVAQRNTSIKTGIGYKGSSGSTTYTTKFVKASHDPSTGFQNQGGKSSTQKRYIITCHCCCRKGHHVSRYFIKWGASNGSKWIWVPKGSISTLTNTHGPKKIWVPKPTF</sequence>
<evidence type="ECO:0000313" key="6">
    <source>
        <dbReference type="Proteomes" id="UP001054252"/>
    </source>
</evidence>
<dbReference type="PROSITE" id="PS50158">
    <property type="entry name" value="ZF_CCHC"/>
    <property type="match status" value="1"/>
</dbReference>
<protein>
    <recommendedName>
        <fullName evidence="4">CCHC-type domain-containing protein</fullName>
    </recommendedName>
</protein>
<dbReference type="InterPro" id="IPR036875">
    <property type="entry name" value="Znf_CCHC_sf"/>
</dbReference>
<evidence type="ECO:0000259" key="4">
    <source>
        <dbReference type="PROSITE" id="PS50158"/>
    </source>
</evidence>
<proteinExistence type="predicted"/>
<dbReference type="SUPFAM" id="SSF57756">
    <property type="entry name" value="Retrovirus zinc finger-like domains"/>
    <property type="match status" value="1"/>
</dbReference>
<evidence type="ECO:0000256" key="3">
    <source>
        <dbReference type="SAM" id="MobiDB-lite"/>
    </source>
</evidence>
<dbReference type="Proteomes" id="UP001054252">
    <property type="component" value="Unassembled WGS sequence"/>
</dbReference>
<keyword evidence="1" id="KW-0863">Zinc-finger</keyword>
<comment type="caution">
    <text evidence="5">The sequence shown here is derived from an EMBL/GenBank/DDBJ whole genome shotgun (WGS) entry which is preliminary data.</text>
</comment>
<feature type="domain" description="CCHC-type" evidence="4">
    <location>
        <begin position="81"/>
        <end position="95"/>
    </location>
</feature>
<gene>
    <name evidence="5" type="ORF">SLEP1_g56599</name>
</gene>
<feature type="region of interest" description="Disordered" evidence="3">
    <location>
        <begin position="1"/>
        <end position="34"/>
    </location>
</feature>